<reference evidence="1 2" key="1">
    <citation type="journal article" date="2023" name="G3 (Bethesda)">
        <title>A chromosome-length genome assembly and annotation of blackberry (Rubus argutus, cv. 'Hillquist').</title>
        <authorList>
            <person name="Bruna T."/>
            <person name="Aryal R."/>
            <person name="Dudchenko O."/>
            <person name="Sargent D.J."/>
            <person name="Mead D."/>
            <person name="Buti M."/>
            <person name="Cavallini A."/>
            <person name="Hytonen T."/>
            <person name="Andres J."/>
            <person name="Pham M."/>
            <person name="Weisz D."/>
            <person name="Mascagni F."/>
            <person name="Usai G."/>
            <person name="Natali L."/>
            <person name="Bassil N."/>
            <person name="Fernandez G.E."/>
            <person name="Lomsadze A."/>
            <person name="Armour M."/>
            <person name="Olukolu B."/>
            <person name="Poorten T."/>
            <person name="Britton C."/>
            <person name="Davik J."/>
            <person name="Ashrafi H."/>
            <person name="Aiden E.L."/>
            <person name="Borodovsky M."/>
            <person name="Worthington M."/>
        </authorList>
    </citation>
    <scope>NUCLEOTIDE SEQUENCE [LARGE SCALE GENOMIC DNA]</scope>
    <source>
        <strain evidence="1">PI 553951</strain>
    </source>
</reference>
<dbReference type="Proteomes" id="UP001457282">
    <property type="component" value="Unassembled WGS sequence"/>
</dbReference>
<proteinExistence type="predicted"/>
<dbReference type="PANTHER" id="PTHR33181:SF15">
    <property type="entry name" value="PROTEIN FAR1-RELATED SEQUENCE"/>
    <property type="match status" value="1"/>
</dbReference>
<evidence type="ECO:0000313" key="1">
    <source>
        <dbReference type="EMBL" id="KAK9920347.1"/>
    </source>
</evidence>
<accession>A0AAW1W6M4</accession>
<name>A0AAW1W6M4_RUBAR</name>
<keyword evidence="2" id="KW-1185">Reference proteome</keyword>
<protein>
    <submittedName>
        <fullName evidence="1">Uncharacterized protein</fullName>
    </submittedName>
</protein>
<organism evidence="1 2">
    <name type="scientific">Rubus argutus</name>
    <name type="common">Southern blackberry</name>
    <dbReference type="NCBI Taxonomy" id="59490"/>
    <lineage>
        <taxon>Eukaryota</taxon>
        <taxon>Viridiplantae</taxon>
        <taxon>Streptophyta</taxon>
        <taxon>Embryophyta</taxon>
        <taxon>Tracheophyta</taxon>
        <taxon>Spermatophyta</taxon>
        <taxon>Magnoliopsida</taxon>
        <taxon>eudicotyledons</taxon>
        <taxon>Gunneridae</taxon>
        <taxon>Pentapetalae</taxon>
        <taxon>rosids</taxon>
        <taxon>fabids</taxon>
        <taxon>Rosales</taxon>
        <taxon>Rosaceae</taxon>
        <taxon>Rosoideae</taxon>
        <taxon>Rosoideae incertae sedis</taxon>
        <taxon>Rubus</taxon>
    </lineage>
</organism>
<dbReference type="AlphaFoldDB" id="A0AAW1W6M4"/>
<dbReference type="EMBL" id="JBEDUW010000006">
    <property type="protein sequence ID" value="KAK9920347.1"/>
    <property type="molecule type" value="Genomic_DNA"/>
</dbReference>
<gene>
    <name evidence="1" type="ORF">M0R45_028902</name>
</gene>
<comment type="caution">
    <text evidence="1">The sequence shown here is derived from an EMBL/GenBank/DDBJ whole genome shotgun (WGS) entry which is preliminary data.</text>
</comment>
<sequence>MERSRKRRNRNRKRLKMVAWKTWLCLKQSFLVPTKCLLIKLTSRSRHKPKGNGNGLVNLYKDIESCGEYADIKVMWEMIHSCPQNSKNSTERRKRSSSYWRFCVHPST</sequence>
<dbReference type="PANTHER" id="PTHR33181">
    <property type="entry name" value="OS01G0778500 PROTEIN"/>
    <property type="match status" value="1"/>
</dbReference>
<evidence type="ECO:0000313" key="2">
    <source>
        <dbReference type="Proteomes" id="UP001457282"/>
    </source>
</evidence>